<dbReference type="InterPro" id="IPR003593">
    <property type="entry name" value="AAA+_ATPase"/>
</dbReference>
<dbReference type="InterPro" id="IPR003439">
    <property type="entry name" value="ABC_transporter-like_ATP-bd"/>
</dbReference>
<keyword evidence="5" id="KW-0677">Repeat</keyword>
<dbReference type="GO" id="GO:0016887">
    <property type="term" value="F:ATP hydrolysis activity"/>
    <property type="evidence" value="ECO:0007669"/>
    <property type="project" value="InterPro"/>
</dbReference>
<dbReference type="SMART" id="SM00382">
    <property type="entry name" value="AAA"/>
    <property type="match status" value="2"/>
</dbReference>
<proteinExistence type="inferred from homology"/>
<dbReference type="GO" id="GO:0042626">
    <property type="term" value="F:ATPase-coupled transmembrane transporter activity"/>
    <property type="evidence" value="ECO:0007669"/>
    <property type="project" value="TreeGrafter"/>
</dbReference>
<dbReference type="PANTHER" id="PTHR43553">
    <property type="entry name" value="HEAVY METAL TRANSPORTER"/>
    <property type="match status" value="1"/>
</dbReference>
<comment type="function">
    <text evidence="10">Probably part of an ABC transporter complex. Responsible for energy coupling to the transport system.</text>
</comment>
<evidence type="ECO:0000256" key="2">
    <source>
        <dbReference type="ARBA" id="ARBA00005417"/>
    </source>
</evidence>
<keyword evidence="3" id="KW-0813">Transport</keyword>
<dbReference type="InterPro" id="IPR027417">
    <property type="entry name" value="P-loop_NTPase"/>
</dbReference>
<protein>
    <submittedName>
        <fullName evidence="12">ATP-binding cassette domain-containing protein</fullName>
    </submittedName>
</protein>
<organism evidence="12 13">
    <name type="scientific">Criibacterium bergeronii</name>
    <dbReference type="NCBI Taxonomy" id="1871336"/>
    <lineage>
        <taxon>Bacteria</taxon>
        <taxon>Bacillati</taxon>
        <taxon>Bacillota</taxon>
        <taxon>Clostridia</taxon>
        <taxon>Peptostreptococcales</taxon>
        <taxon>Filifactoraceae</taxon>
        <taxon>Criibacterium</taxon>
    </lineage>
</organism>
<sequence length="488" mass="54355">MVRLNDLSYRYKDNAAPTIQNISFFIKKGEVVVLTGRSGCGKSTLFRCINGLCPHFFEGEKKGNIYLNGKESTPLRICDISRLVASVFQNPESQFFTADVLSDLVYACENYGVPKGEIEMRLNRIASMLSLSPLIGKKISELSGGEKQKVAIASTLMLNADVLLLDEPSSNLDYQSIALLKATLAELKSKGYTIIVIEHRLYYLADVCDRLIVFECGKMSRIYEGATLKAASNDELHLQGLRGLHLFQNSISNPSTEKGSNPLLVLDNLFFGYEKLTNILKGISFSVYPGDRIALIGKNGCGKTTLGKILCGLIKEQQGCIRFMERPLSSRDRNRFASYVMQNVDFQLFGCSVYDDLLLGSERSPNIENRIHSILSLLGLSSLESQHPTTLSMGQKQRLVIAASYLLNKRINVFDEPTSGLDYGNMKNVCDLIESITGNENASIVITHDYEFILSVCNRVILLENGKITRDFPLKDTTVLENIFKEKL</sequence>
<comment type="subcellular location">
    <subcellularLocation>
        <location evidence="1">Cell membrane</location>
        <topology evidence="1">Peripheral membrane protein</topology>
    </subcellularLocation>
</comment>
<dbReference type="Pfam" id="PF00005">
    <property type="entry name" value="ABC_tran"/>
    <property type="match status" value="2"/>
</dbReference>
<dbReference type="PROSITE" id="PS00211">
    <property type="entry name" value="ABC_TRANSPORTER_1"/>
    <property type="match status" value="1"/>
</dbReference>
<dbReference type="GO" id="GO:0043190">
    <property type="term" value="C:ATP-binding cassette (ABC) transporter complex"/>
    <property type="evidence" value="ECO:0007669"/>
    <property type="project" value="TreeGrafter"/>
</dbReference>
<evidence type="ECO:0000259" key="11">
    <source>
        <dbReference type="PROSITE" id="PS50893"/>
    </source>
</evidence>
<dbReference type="GO" id="GO:0005524">
    <property type="term" value="F:ATP binding"/>
    <property type="evidence" value="ECO:0007669"/>
    <property type="project" value="UniProtKB-KW"/>
</dbReference>
<dbReference type="SUPFAM" id="SSF52540">
    <property type="entry name" value="P-loop containing nucleoside triphosphate hydrolases"/>
    <property type="match status" value="2"/>
</dbReference>
<evidence type="ECO:0000256" key="10">
    <source>
        <dbReference type="ARBA" id="ARBA00025157"/>
    </source>
</evidence>
<dbReference type="InterPro" id="IPR015856">
    <property type="entry name" value="ABC_transpr_CbiO/EcfA_su"/>
</dbReference>
<dbReference type="PANTHER" id="PTHR43553:SF23">
    <property type="entry name" value="ABC TRANSPORTER ATP-BINDING COMPONENT"/>
    <property type="match status" value="1"/>
</dbReference>
<dbReference type="Proteomes" id="UP000093352">
    <property type="component" value="Unassembled WGS sequence"/>
</dbReference>
<evidence type="ECO:0000256" key="5">
    <source>
        <dbReference type="ARBA" id="ARBA00022737"/>
    </source>
</evidence>
<dbReference type="PROSITE" id="PS50893">
    <property type="entry name" value="ABC_TRANSPORTER_2"/>
    <property type="match status" value="2"/>
</dbReference>
<keyword evidence="7 12" id="KW-0067">ATP-binding</keyword>
<evidence type="ECO:0000256" key="1">
    <source>
        <dbReference type="ARBA" id="ARBA00004202"/>
    </source>
</evidence>
<keyword evidence="13" id="KW-1185">Reference proteome</keyword>
<keyword evidence="6" id="KW-0547">Nucleotide-binding</keyword>
<evidence type="ECO:0000256" key="3">
    <source>
        <dbReference type="ARBA" id="ARBA00022448"/>
    </source>
</evidence>
<feature type="domain" description="ABC transporter" evidence="11">
    <location>
        <begin position="2"/>
        <end position="241"/>
    </location>
</feature>
<dbReference type="InterPro" id="IPR050095">
    <property type="entry name" value="ECF_ABC_transporter_ATP-bd"/>
</dbReference>
<comment type="caution">
    <text evidence="12">The sequence shown here is derived from an EMBL/GenBank/DDBJ whole genome shotgun (WGS) entry which is preliminary data.</text>
</comment>
<dbReference type="STRING" id="1871336.BBG48_02045"/>
<keyword evidence="9" id="KW-0472">Membrane</keyword>
<dbReference type="CDD" id="cd03226">
    <property type="entry name" value="ABC_cobalt_CbiO_domain2"/>
    <property type="match status" value="1"/>
</dbReference>
<evidence type="ECO:0000256" key="6">
    <source>
        <dbReference type="ARBA" id="ARBA00022741"/>
    </source>
</evidence>
<evidence type="ECO:0000256" key="9">
    <source>
        <dbReference type="ARBA" id="ARBA00023136"/>
    </source>
</evidence>
<dbReference type="Gene3D" id="3.40.50.300">
    <property type="entry name" value="P-loop containing nucleotide triphosphate hydrolases"/>
    <property type="match status" value="2"/>
</dbReference>
<keyword evidence="4" id="KW-1003">Cell membrane</keyword>
<dbReference type="EMBL" id="MBEW02000006">
    <property type="protein sequence ID" value="RDY21524.1"/>
    <property type="molecule type" value="Genomic_DNA"/>
</dbReference>
<evidence type="ECO:0000256" key="4">
    <source>
        <dbReference type="ARBA" id="ARBA00022475"/>
    </source>
</evidence>
<feature type="domain" description="ABC transporter" evidence="11">
    <location>
        <begin position="264"/>
        <end position="488"/>
    </location>
</feature>
<gene>
    <name evidence="12" type="ORF">BBG48_004005</name>
</gene>
<evidence type="ECO:0000313" key="12">
    <source>
        <dbReference type="EMBL" id="RDY21524.1"/>
    </source>
</evidence>
<name>A0A371IM17_9FIRM</name>
<evidence type="ECO:0000256" key="7">
    <source>
        <dbReference type="ARBA" id="ARBA00022840"/>
    </source>
</evidence>
<comment type="similarity">
    <text evidence="2">Belongs to the ABC transporter superfamily.</text>
</comment>
<dbReference type="RefSeq" id="WP_068912381.1">
    <property type="nucleotide sequence ID" value="NZ_MBEW02000006.1"/>
</dbReference>
<dbReference type="CDD" id="cd03225">
    <property type="entry name" value="ABC_cobalt_CbiO_domain1"/>
    <property type="match status" value="1"/>
</dbReference>
<dbReference type="InterPro" id="IPR017871">
    <property type="entry name" value="ABC_transporter-like_CS"/>
</dbReference>
<accession>A0A371IM17</accession>
<reference evidence="12 13" key="1">
    <citation type="journal article" date="2016" name="Genome Announc.">
        <title>Draft Genome Sequence of Criibacterium bergeronii gen. nov., sp. nov., Strain CCRI-22567T, Isolated from a Vaginal Sample from a Woman with Bacterial Vaginosis.</title>
        <authorList>
            <person name="Maheux A.F."/>
            <person name="Berube E."/>
            <person name="Boudreau D.K."/>
            <person name="Raymond F."/>
            <person name="Corbeil J."/>
            <person name="Roy P.H."/>
            <person name="Boissinot M."/>
            <person name="Omar R.F."/>
        </authorList>
    </citation>
    <scope>NUCLEOTIDE SEQUENCE [LARGE SCALE GENOMIC DNA]</scope>
    <source>
        <strain evidence="12 13">CCRI-22567</strain>
    </source>
</reference>
<dbReference type="AlphaFoldDB" id="A0A371IM17"/>
<evidence type="ECO:0000256" key="8">
    <source>
        <dbReference type="ARBA" id="ARBA00022967"/>
    </source>
</evidence>
<evidence type="ECO:0000313" key="13">
    <source>
        <dbReference type="Proteomes" id="UP000093352"/>
    </source>
</evidence>
<keyword evidence="8" id="KW-1278">Translocase</keyword>